<name>A0A2N7U9W4_9GAMM</name>
<keyword evidence="6" id="KW-1185">Reference proteome</keyword>
<evidence type="ECO:0000256" key="1">
    <source>
        <dbReference type="ARBA" id="ARBA00006153"/>
    </source>
</evidence>
<organism evidence="5 6">
    <name type="scientific">Billgrantia endophytica</name>
    <dbReference type="NCBI Taxonomy" id="2033802"/>
    <lineage>
        <taxon>Bacteria</taxon>
        <taxon>Pseudomonadati</taxon>
        <taxon>Pseudomonadota</taxon>
        <taxon>Gammaproteobacteria</taxon>
        <taxon>Oceanospirillales</taxon>
        <taxon>Halomonadaceae</taxon>
        <taxon>Billgrantia</taxon>
    </lineage>
</organism>
<dbReference type="Pfam" id="PF01546">
    <property type="entry name" value="Peptidase_M20"/>
    <property type="match status" value="1"/>
</dbReference>
<dbReference type="SUPFAM" id="SSF55031">
    <property type="entry name" value="Bacterial exopeptidase dimerisation domain"/>
    <property type="match status" value="1"/>
</dbReference>
<dbReference type="PANTHER" id="PTHR32494">
    <property type="entry name" value="ALLANTOATE DEIMINASE-RELATED"/>
    <property type="match status" value="1"/>
</dbReference>
<dbReference type="EMBL" id="PNRF01000008">
    <property type="protein sequence ID" value="PMR77213.1"/>
    <property type="molecule type" value="Genomic_DNA"/>
</dbReference>
<dbReference type="Pfam" id="PF07687">
    <property type="entry name" value="M20_dimer"/>
    <property type="match status" value="1"/>
</dbReference>
<protein>
    <submittedName>
        <fullName evidence="5">Zn-dependent hydrolase</fullName>
    </submittedName>
</protein>
<feature type="binding site" evidence="3">
    <location>
        <position position="83"/>
    </location>
    <ligand>
        <name>Zn(2+)</name>
        <dbReference type="ChEBI" id="CHEBI:29105"/>
        <label>1</label>
    </ligand>
</feature>
<dbReference type="OrthoDB" id="9808195at2"/>
<feature type="domain" description="Peptidase M20 dimerisation" evidence="4">
    <location>
        <begin position="214"/>
        <end position="313"/>
    </location>
</feature>
<feature type="binding site" evidence="3">
    <location>
        <position position="94"/>
    </location>
    <ligand>
        <name>Zn(2+)</name>
        <dbReference type="ChEBI" id="CHEBI:29105"/>
        <label>2</label>
    </ligand>
</feature>
<keyword evidence="3" id="KW-0479">Metal-binding</keyword>
<proteinExistence type="inferred from homology"/>
<dbReference type="InterPro" id="IPR036264">
    <property type="entry name" value="Bact_exopeptidase_dim_dom"/>
</dbReference>
<dbReference type="GO" id="GO:0016813">
    <property type="term" value="F:hydrolase activity, acting on carbon-nitrogen (but not peptide) bonds, in linear amidines"/>
    <property type="evidence" value="ECO:0007669"/>
    <property type="project" value="InterPro"/>
</dbReference>
<feature type="binding site" evidence="3">
    <location>
        <position position="94"/>
    </location>
    <ligand>
        <name>Zn(2+)</name>
        <dbReference type="ChEBI" id="CHEBI:29105"/>
        <label>1</label>
    </ligand>
</feature>
<comment type="similarity">
    <text evidence="1">Belongs to the peptidase M20 family.</text>
</comment>
<dbReference type="InterPro" id="IPR011650">
    <property type="entry name" value="Peptidase_M20_dimer"/>
</dbReference>
<evidence type="ECO:0000256" key="3">
    <source>
        <dbReference type="PIRSR" id="PIRSR001235-1"/>
    </source>
</evidence>
<dbReference type="SUPFAM" id="SSF53187">
    <property type="entry name" value="Zn-dependent exopeptidases"/>
    <property type="match status" value="1"/>
</dbReference>
<dbReference type="Gene3D" id="3.40.630.10">
    <property type="entry name" value="Zn peptidases"/>
    <property type="match status" value="1"/>
</dbReference>
<dbReference type="Proteomes" id="UP000235803">
    <property type="component" value="Unassembled WGS sequence"/>
</dbReference>
<feature type="binding site" evidence="3">
    <location>
        <position position="195"/>
    </location>
    <ligand>
        <name>Zn(2+)</name>
        <dbReference type="ChEBI" id="CHEBI:29105"/>
        <label>1</label>
    </ligand>
</feature>
<dbReference type="RefSeq" id="WP_102652008.1">
    <property type="nucleotide sequence ID" value="NZ_PNRF01000008.1"/>
</dbReference>
<reference evidence="5 6" key="1">
    <citation type="submission" date="2018-01" db="EMBL/GenBank/DDBJ databases">
        <title>Halomonas endophytica sp. nov., isolated from storage liquid in the stems of Populus euphratica.</title>
        <authorList>
            <person name="Chen C."/>
        </authorList>
    </citation>
    <scope>NUCLEOTIDE SEQUENCE [LARGE SCALE GENOMIC DNA]</scope>
    <source>
        <strain evidence="5 6">MC28</strain>
    </source>
</reference>
<sequence>MDIGALLNGNWLWDRLNDLAAIGALSNGGVCREALSDGERSALVLLAEWAGQLGCTIHTDAIGNLFIRREGIEALPPVLIGSHIDTQPVGGKYDGTYGVLAGLALLEAFHRAGVEHRRPIEVVAWTNEEGSRFSPAAMGSACFTGHADHETLRELRDVDGTRLGDELDRTLLKLERLGATRREFGFPVHCYLEAHIEQGPILEAEGAVVGIVNAIQGANWYQFEVRGSVAHAGTTPRALRKDAFAGAMELAAALREQATDPDDEVRFTIGRFILQPGSPNTIPDSATFTVDLRHYDNTLLERLDLAFSKLAERKWANCSVEMRREMCLGTVRFDDGLLNVLERTAKRQGIEYRRLSSGAFHDAAHLARHCPSAMLFIPCEGGISHHPHERITKEDAIAGARVLAEAVISIA</sequence>
<feature type="binding site" evidence="3">
    <location>
        <position position="385"/>
    </location>
    <ligand>
        <name>Zn(2+)</name>
        <dbReference type="ChEBI" id="CHEBI:29105"/>
        <label>2</label>
    </ligand>
</feature>
<dbReference type="AlphaFoldDB" id="A0A2N7U9W4"/>
<evidence type="ECO:0000259" key="4">
    <source>
        <dbReference type="Pfam" id="PF07687"/>
    </source>
</evidence>
<comment type="cofactor">
    <cofactor evidence="3">
        <name>Zn(2+)</name>
        <dbReference type="ChEBI" id="CHEBI:29105"/>
    </cofactor>
    <text evidence="3">Binds 2 Zn(2+) ions per subunit.</text>
</comment>
<dbReference type="PANTHER" id="PTHR32494:SF5">
    <property type="entry name" value="ALLANTOATE AMIDOHYDROLASE"/>
    <property type="match status" value="1"/>
</dbReference>
<evidence type="ECO:0000313" key="6">
    <source>
        <dbReference type="Proteomes" id="UP000235803"/>
    </source>
</evidence>
<dbReference type="Gene3D" id="3.30.70.360">
    <property type="match status" value="1"/>
</dbReference>
<dbReference type="GO" id="GO:0046872">
    <property type="term" value="F:metal ion binding"/>
    <property type="evidence" value="ECO:0007669"/>
    <property type="project" value="UniProtKB-KW"/>
</dbReference>
<gene>
    <name evidence="5" type="ORF">C1H69_03370</name>
</gene>
<accession>A0A2N7U9W4</accession>
<keyword evidence="3" id="KW-0862">Zinc</keyword>
<keyword evidence="2 5" id="KW-0378">Hydrolase</keyword>
<dbReference type="InterPro" id="IPR002933">
    <property type="entry name" value="Peptidase_M20"/>
</dbReference>
<dbReference type="NCBIfam" id="TIGR01879">
    <property type="entry name" value="hydantase"/>
    <property type="match status" value="1"/>
</dbReference>
<dbReference type="PIRSF" id="PIRSF001235">
    <property type="entry name" value="Amidase_carbamoylase"/>
    <property type="match status" value="1"/>
</dbReference>
<comment type="caution">
    <text evidence="5">The sequence shown here is derived from an EMBL/GenBank/DDBJ whole genome shotgun (WGS) entry which is preliminary data.</text>
</comment>
<dbReference type="InterPro" id="IPR010158">
    <property type="entry name" value="Amidase_Cbmase"/>
</dbReference>
<feature type="binding site" evidence="3">
    <location>
        <position position="129"/>
    </location>
    <ligand>
        <name>Zn(2+)</name>
        <dbReference type="ChEBI" id="CHEBI:29105"/>
        <label>2</label>
    </ligand>
</feature>
<dbReference type="CDD" id="cd03884">
    <property type="entry name" value="M20_bAS"/>
    <property type="match status" value="1"/>
</dbReference>
<evidence type="ECO:0000256" key="2">
    <source>
        <dbReference type="ARBA" id="ARBA00022801"/>
    </source>
</evidence>
<evidence type="ECO:0000313" key="5">
    <source>
        <dbReference type="EMBL" id="PMR77213.1"/>
    </source>
</evidence>